<feature type="compositionally biased region" description="Low complexity" evidence="1">
    <location>
        <begin position="12"/>
        <end position="45"/>
    </location>
</feature>
<keyword evidence="3" id="KW-1185">Reference proteome</keyword>
<dbReference type="Proteomes" id="UP000620124">
    <property type="component" value="Unassembled WGS sequence"/>
</dbReference>
<evidence type="ECO:0000313" key="2">
    <source>
        <dbReference type="EMBL" id="KAF7332909.1"/>
    </source>
</evidence>
<evidence type="ECO:0000313" key="3">
    <source>
        <dbReference type="Proteomes" id="UP000620124"/>
    </source>
</evidence>
<feature type="compositionally biased region" description="Low complexity" evidence="1">
    <location>
        <begin position="267"/>
        <end position="285"/>
    </location>
</feature>
<dbReference type="EMBL" id="JACAZI010000031">
    <property type="protein sequence ID" value="KAF7332909.1"/>
    <property type="molecule type" value="Genomic_DNA"/>
</dbReference>
<feature type="region of interest" description="Disordered" evidence="1">
    <location>
        <begin position="1"/>
        <end position="97"/>
    </location>
</feature>
<dbReference type="OrthoDB" id="3126730at2759"/>
<name>A0A8H6X276_9AGAR</name>
<sequence>MSPKPNTTLSTGGTPAAPSSGHGAPAAPAPGAKKAAATTSGKAPAVPRPSVRKAPAAAASGGGRKSMTTPNTSRNPTALSTPGDKAPSSKTTQTRHYGSWSNSCCVFRCSRSTCTDRLLQVPAPYCCYGDEGTFSGPRAVHLSHANERAVQRYPRHDWSSITSTCKALCFSGIRTEEAPAFLVSFHAGLSTAITMAGSVNNSSEFLRNITFTEEESLSIPRRYTCVLLGEDVNGFVLPPLPVGALVDVPKSMPPPPARDGPDLLPERPAGSHRSSSSRKAPSAPSQKTSAEGSAVATGTPSTGSKGKSKAATGTPPPSKSAKPPKRTPKSRAVIESSDEDDVPLASKQSAPPKPTKRPLEGDSEESGSKRVKTGNIEKSTEVPELALGGAKTEPSSKKAGGKTPGTGKRGRAGEHSSQQHEEYLKVRKTPQYFQGKASESGVIGIYNADLQRLVELLPPVLRDDLPMDKESQYFVISHDMVRRLLSLSLPAKGPWCNNCLGTGVECKSYGHPMACTTCKDRHLSGTCNFAQPDEFRSNTSSEMNRFFEMSAPGFKAQAERIAQSEFLLNRMTDMYSSMLEEHYYLTLCFLQQVVDVQAELDTTAFSERFAGTTEEERFELVETILRIAMAQQIAPGEKIARGRVWNYYDPNVLDSPVPGHGSAYLFYTALSRRKLNEPKGFFLLPTDNSAGLPAGWQPLLDTEFIVTTKDDVEIPLGILPDEVCKRLVRQAVTDGAEVDPADLELDTKHAFYRRLEPGFHHVLAHPEEYRLNISAAFLGLAAAERSHFTVDGAEGGVEGTEPSNEDKGDEGAEIPAADSPMEVDPSPPPTVSDPHLLFDDEPEWDGVGDYSPPAIEYFEEDDENAEPLGSGTSGDEGAPDDGSSAGEED</sequence>
<organism evidence="2 3">
    <name type="scientific">Mycena venus</name>
    <dbReference type="NCBI Taxonomy" id="2733690"/>
    <lineage>
        <taxon>Eukaryota</taxon>
        <taxon>Fungi</taxon>
        <taxon>Dikarya</taxon>
        <taxon>Basidiomycota</taxon>
        <taxon>Agaricomycotina</taxon>
        <taxon>Agaricomycetes</taxon>
        <taxon>Agaricomycetidae</taxon>
        <taxon>Agaricales</taxon>
        <taxon>Marasmiineae</taxon>
        <taxon>Mycenaceae</taxon>
        <taxon>Mycena</taxon>
    </lineage>
</organism>
<accession>A0A8H6X276</accession>
<feature type="compositionally biased region" description="Polar residues" evidence="1">
    <location>
        <begin position="1"/>
        <end position="11"/>
    </location>
</feature>
<reference evidence="2" key="1">
    <citation type="submission" date="2020-05" db="EMBL/GenBank/DDBJ databases">
        <title>Mycena genomes resolve the evolution of fungal bioluminescence.</title>
        <authorList>
            <person name="Tsai I.J."/>
        </authorList>
    </citation>
    <scope>NUCLEOTIDE SEQUENCE</scope>
    <source>
        <strain evidence="2">CCC161011</strain>
    </source>
</reference>
<dbReference type="AlphaFoldDB" id="A0A8H6X276"/>
<comment type="caution">
    <text evidence="2">The sequence shown here is derived from an EMBL/GenBank/DDBJ whole genome shotgun (WGS) entry which is preliminary data.</text>
</comment>
<feature type="compositionally biased region" description="Polar residues" evidence="1">
    <location>
        <begin position="286"/>
        <end position="305"/>
    </location>
</feature>
<feature type="compositionally biased region" description="Polar residues" evidence="1">
    <location>
        <begin position="88"/>
        <end position="97"/>
    </location>
</feature>
<feature type="compositionally biased region" description="Polar residues" evidence="1">
    <location>
        <begin position="66"/>
        <end position="80"/>
    </location>
</feature>
<protein>
    <submittedName>
        <fullName evidence="2">Uncharacterized protein</fullName>
    </submittedName>
</protein>
<gene>
    <name evidence="2" type="ORF">MVEN_02396600</name>
</gene>
<feature type="compositionally biased region" description="Basic and acidic residues" evidence="1">
    <location>
        <begin position="411"/>
        <end position="421"/>
    </location>
</feature>
<feature type="region of interest" description="Disordered" evidence="1">
    <location>
        <begin position="248"/>
        <end position="421"/>
    </location>
</feature>
<evidence type="ECO:0000256" key="1">
    <source>
        <dbReference type="SAM" id="MobiDB-lite"/>
    </source>
</evidence>
<proteinExistence type="predicted"/>
<feature type="region of interest" description="Disordered" evidence="1">
    <location>
        <begin position="792"/>
        <end position="889"/>
    </location>
</feature>